<keyword evidence="6" id="KW-1185">Reference proteome</keyword>
<reference evidence="5" key="2">
    <citation type="submission" date="2020-11" db="EMBL/GenBank/DDBJ databases">
        <authorList>
            <person name="McCartney M.A."/>
            <person name="Auch B."/>
            <person name="Kono T."/>
            <person name="Mallez S."/>
            <person name="Becker A."/>
            <person name="Gohl D.M."/>
            <person name="Silverstein K.A.T."/>
            <person name="Koren S."/>
            <person name="Bechman K.B."/>
            <person name="Herman A."/>
            <person name="Abrahante J.E."/>
            <person name="Garbe J."/>
        </authorList>
    </citation>
    <scope>NUCLEOTIDE SEQUENCE</scope>
    <source>
        <strain evidence="5">Duluth1</strain>
        <tissue evidence="5">Whole animal</tissue>
    </source>
</reference>
<evidence type="ECO:0000256" key="1">
    <source>
        <dbReference type="ARBA" id="ARBA00022771"/>
    </source>
</evidence>
<dbReference type="GO" id="GO:0008270">
    <property type="term" value="F:zinc ion binding"/>
    <property type="evidence" value="ECO:0007669"/>
    <property type="project" value="UniProtKB-KW"/>
</dbReference>
<dbReference type="EMBL" id="JAIWYP010000011">
    <property type="protein sequence ID" value="KAH3737971.1"/>
    <property type="molecule type" value="Genomic_DNA"/>
</dbReference>
<evidence type="ECO:0000313" key="6">
    <source>
        <dbReference type="Proteomes" id="UP000828390"/>
    </source>
</evidence>
<organism evidence="5 6">
    <name type="scientific">Dreissena polymorpha</name>
    <name type="common">Zebra mussel</name>
    <name type="synonym">Mytilus polymorpha</name>
    <dbReference type="NCBI Taxonomy" id="45954"/>
    <lineage>
        <taxon>Eukaryota</taxon>
        <taxon>Metazoa</taxon>
        <taxon>Spiralia</taxon>
        <taxon>Lophotrochozoa</taxon>
        <taxon>Mollusca</taxon>
        <taxon>Bivalvia</taxon>
        <taxon>Autobranchia</taxon>
        <taxon>Heteroconchia</taxon>
        <taxon>Euheterodonta</taxon>
        <taxon>Imparidentia</taxon>
        <taxon>Neoheterodontei</taxon>
        <taxon>Myida</taxon>
        <taxon>Dreissenoidea</taxon>
        <taxon>Dreissenidae</taxon>
        <taxon>Dreissena</taxon>
    </lineage>
</organism>
<dbReference type="GO" id="GO:0031398">
    <property type="term" value="P:positive regulation of protein ubiquitination"/>
    <property type="evidence" value="ECO:0007669"/>
    <property type="project" value="TreeGrafter"/>
</dbReference>
<evidence type="ECO:0000256" key="2">
    <source>
        <dbReference type="ARBA" id="ARBA00022833"/>
    </source>
</evidence>
<protein>
    <recommendedName>
        <fullName evidence="4">RING-type domain-containing protein</fullName>
    </recommendedName>
</protein>
<dbReference type="PANTHER" id="PTHR10044">
    <property type="entry name" value="INHIBITOR OF APOPTOSIS"/>
    <property type="match status" value="1"/>
</dbReference>
<evidence type="ECO:0000259" key="4">
    <source>
        <dbReference type="PROSITE" id="PS50089"/>
    </source>
</evidence>
<keyword evidence="1 3" id="KW-0479">Metal-binding</keyword>
<dbReference type="PANTHER" id="PTHR10044:SF139">
    <property type="entry name" value="DEATH-ASSOCIATED INHIBITOR OF APOPTOSIS 2"/>
    <property type="match status" value="1"/>
</dbReference>
<name>A0A9D4D2I5_DREPO</name>
<reference evidence="5" key="1">
    <citation type="journal article" date="2019" name="bioRxiv">
        <title>The Genome of the Zebra Mussel, Dreissena polymorpha: A Resource for Invasive Species Research.</title>
        <authorList>
            <person name="McCartney M.A."/>
            <person name="Auch B."/>
            <person name="Kono T."/>
            <person name="Mallez S."/>
            <person name="Zhang Y."/>
            <person name="Obille A."/>
            <person name="Becker A."/>
            <person name="Abrahante J.E."/>
            <person name="Garbe J."/>
            <person name="Badalamenti J.P."/>
            <person name="Herman A."/>
            <person name="Mangelson H."/>
            <person name="Liachko I."/>
            <person name="Sullivan S."/>
            <person name="Sone E.D."/>
            <person name="Koren S."/>
            <person name="Silverstein K.A.T."/>
            <person name="Beckman K.B."/>
            <person name="Gohl D.M."/>
        </authorList>
    </citation>
    <scope>NUCLEOTIDE SEQUENCE</scope>
    <source>
        <strain evidence="5">Duluth1</strain>
        <tissue evidence="5">Whole animal</tissue>
    </source>
</reference>
<dbReference type="InterPro" id="IPR001841">
    <property type="entry name" value="Znf_RING"/>
</dbReference>
<dbReference type="PROSITE" id="PS50089">
    <property type="entry name" value="ZF_RING_2"/>
    <property type="match status" value="1"/>
</dbReference>
<proteinExistence type="predicted"/>
<evidence type="ECO:0000256" key="3">
    <source>
        <dbReference type="PROSITE-ProRule" id="PRU00175"/>
    </source>
</evidence>
<dbReference type="Pfam" id="PF13920">
    <property type="entry name" value="zf-C3HC4_3"/>
    <property type="match status" value="1"/>
</dbReference>
<feature type="domain" description="RING-type" evidence="4">
    <location>
        <begin position="84"/>
        <end position="118"/>
    </location>
</feature>
<dbReference type="GO" id="GO:0005737">
    <property type="term" value="C:cytoplasm"/>
    <property type="evidence" value="ECO:0007669"/>
    <property type="project" value="TreeGrafter"/>
</dbReference>
<dbReference type="GO" id="GO:0061630">
    <property type="term" value="F:ubiquitin protein ligase activity"/>
    <property type="evidence" value="ECO:0007669"/>
    <property type="project" value="TreeGrafter"/>
</dbReference>
<sequence length="135" mass="14755">MIQMLVIASGEQPPLYSRPQTQPALTGGFAANFTPYRNPHQDRPVVASCPQSMSIDADHETGSDSSTIDEELQELQKLQGLLRCKICKARRVALTFLPCGHCVTCEECGPKVLSCPICPKNVAQVQRTVKTIFAP</sequence>
<comment type="caution">
    <text evidence="5">The sequence shown here is derived from an EMBL/GenBank/DDBJ whole genome shotgun (WGS) entry which is preliminary data.</text>
</comment>
<gene>
    <name evidence="5" type="ORF">DPMN_044572</name>
</gene>
<dbReference type="GO" id="GO:0051726">
    <property type="term" value="P:regulation of cell cycle"/>
    <property type="evidence" value="ECO:0007669"/>
    <property type="project" value="TreeGrafter"/>
</dbReference>
<dbReference type="InterPro" id="IPR013083">
    <property type="entry name" value="Znf_RING/FYVE/PHD"/>
</dbReference>
<accession>A0A9D4D2I5</accession>
<dbReference type="GO" id="GO:0043066">
    <property type="term" value="P:negative regulation of apoptotic process"/>
    <property type="evidence" value="ECO:0007669"/>
    <property type="project" value="TreeGrafter"/>
</dbReference>
<keyword evidence="1 3" id="KW-0863">Zinc-finger</keyword>
<dbReference type="GO" id="GO:0005634">
    <property type="term" value="C:nucleus"/>
    <property type="evidence" value="ECO:0007669"/>
    <property type="project" value="TreeGrafter"/>
</dbReference>
<dbReference type="Proteomes" id="UP000828390">
    <property type="component" value="Unassembled WGS sequence"/>
</dbReference>
<keyword evidence="2" id="KW-0862">Zinc</keyword>
<dbReference type="GO" id="GO:0043027">
    <property type="term" value="F:cysteine-type endopeptidase inhibitor activity involved in apoptotic process"/>
    <property type="evidence" value="ECO:0007669"/>
    <property type="project" value="TreeGrafter"/>
</dbReference>
<dbReference type="InterPro" id="IPR050784">
    <property type="entry name" value="IAP"/>
</dbReference>
<dbReference type="Gene3D" id="3.30.40.10">
    <property type="entry name" value="Zinc/RING finger domain, C3HC4 (zinc finger)"/>
    <property type="match status" value="1"/>
</dbReference>
<dbReference type="SUPFAM" id="SSF57850">
    <property type="entry name" value="RING/U-box"/>
    <property type="match status" value="1"/>
</dbReference>
<evidence type="ECO:0000313" key="5">
    <source>
        <dbReference type="EMBL" id="KAH3737971.1"/>
    </source>
</evidence>
<dbReference type="AlphaFoldDB" id="A0A9D4D2I5"/>